<accession>A0AAW0CK13</accession>
<name>A0AAW0CK13_9AGAR</name>
<proteinExistence type="predicted"/>
<dbReference type="PANTHER" id="PTHR32026">
    <property type="entry name" value="METHYLTRANSFERASE-LIKE PROTEIN 24"/>
    <property type="match status" value="1"/>
</dbReference>
<feature type="domain" description="Methyltransferase" evidence="2">
    <location>
        <begin position="119"/>
        <end position="264"/>
    </location>
</feature>
<keyword evidence="4" id="KW-1185">Reference proteome</keyword>
<dbReference type="PANTHER" id="PTHR32026:SF10">
    <property type="entry name" value="METHYLTRANSFERASE-LIKE PROTEIN 24-RELATED"/>
    <property type="match status" value="1"/>
</dbReference>
<dbReference type="AlphaFoldDB" id="A0AAW0CK13"/>
<protein>
    <submittedName>
        <fullName evidence="3">Methyltranfer-dom domain-containing protein</fullName>
    </submittedName>
</protein>
<keyword evidence="1" id="KW-0472">Membrane</keyword>
<evidence type="ECO:0000259" key="2">
    <source>
        <dbReference type="Pfam" id="PF13383"/>
    </source>
</evidence>
<sequence>MLSTGILQRVNRQTLTQHWRWLAVSAVSVFTLTIFLLGHDRTGPPPKNYQELLLSTSNANNCSNAIVIAGSSRLARTLQDSERRYEHMLVERDKIIIKSGGYGINAFGPKHVLANLLWDYFIPAFSCPFPMYRVGSIAEGGKWLCGVERVLHHRPNCLVYSLNHRTPSSSYSSFEKDMLERSPGCQIHVFSPNSTTKSRSHWPFGDTSHTESELLKPRVHFNQFALADPNADRYRSLRSVMHTFKHDWIDVVQMDLAGAEFATLLSIIDDYQDEPLPFGQLVLTVNVGVSDDMRKVSQFSEWWTRLECAGLRPYYFEVSMKDVNNRRLEPSIVYWSFMNLRGRHALLDDRLPDYP</sequence>
<feature type="transmembrane region" description="Helical" evidence="1">
    <location>
        <begin position="21"/>
        <end position="38"/>
    </location>
</feature>
<dbReference type="InterPro" id="IPR026913">
    <property type="entry name" value="METTL24"/>
</dbReference>
<dbReference type="Proteomes" id="UP001362999">
    <property type="component" value="Unassembled WGS sequence"/>
</dbReference>
<evidence type="ECO:0000313" key="4">
    <source>
        <dbReference type="Proteomes" id="UP001362999"/>
    </source>
</evidence>
<dbReference type="InterPro" id="IPR025714">
    <property type="entry name" value="Methyltranfer_dom"/>
</dbReference>
<keyword evidence="1" id="KW-0812">Transmembrane</keyword>
<reference evidence="3 4" key="1">
    <citation type="journal article" date="2024" name="J Genomics">
        <title>Draft genome sequencing and assembly of Favolaschia claudopus CIRM-BRFM 2984 isolated from oak limbs.</title>
        <authorList>
            <person name="Navarro D."/>
            <person name="Drula E."/>
            <person name="Chaduli D."/>
            <person name="Cazenave R."/>
            <person name="Ahrendt S."/>
            <person name="Wang J."/>
            <person name="Lipzen A."/>
            <person name="Daum C."/>
            <person name="Barry K."/>
            <person name="Grigoriev I.V."/>
            <person name="Favel A."/>
            <person name="Rosso M.N."/>
            <person name="Martin F."/>
        </authorList>
    </citation>
    <scope>NUCLEOTIDE SEQUENCE [LARGE SCALE GENOMIC DNA]</scope>
    <source>
        <strain evidence="3 4">CIRM-BRFM 2984</strain>
    </source>
</reference>
<evidence type="ECO:0000313" key="3">
    <source>
        <dbReference type="EMBL" id="KAK7038380.1"/>
    </source>
</evidence>
<dbReference type="Pfam" id="PF13383">
    <property type="entry name" value="Methyltransf_22"/>
    <property type="match status" value="1"/>
</dbReference>
<dbReference type="EMBL" id="JAWWNJ010000017">
    <property type="protein sequence ID" value="KAK7038380.1"/>
    <property type="molecule type" value="Genomic_DNA"/>
</dbReference>
<keyword evidence="1" id="KW-1133">Transmembrane helix</keyword>
<organism evidence="3 4">
    <name type="scientific">Favolaschia claudopus</name>
    <dbReference type="NCBI Taxonomy" id="2862362"/>
    <lineage>
        <taxon>Eukaryota</taxon>
        <taxon>Fungi</taxon>
        <taxon>Dikarya</taxon>
        <taxon>Basidiomycota</taxon>
        <taxon>Agaricomycotina</taxon>
        <taxon>Agaricomycetes</taxon>
        <taxon>Agaricomycetidae</taxon>
        <taxon>Agaricales</taxon>
        <taxon>Marasmiineae</taxon>
        <taxon>Mycenaceae</taxon>
        <taxon>Favolaschia</taxon>
    </lineage>
</organism>
<gene>
    <name evidence="3" type="ORF">R3P38DRAFT_2516118</name>
</gene>
<comment type="caution">
    <text evidence="3">The sequence shown here is derived from an EMBL/GenBank/DDBJ whole genome shotgun (WGS) entry which is preliminary data.</text>
</comment>
<evidence type="ECO:0000256" key="1">
    <source>
        <dbReference type="SAM" id="Phobius"/>
    </source>
</evidence>